<gene>
    <name evidence="1" type="ORF">K431DRAFT_39297</name>
</gene>
<name>A0A9P4QAG7_9PEZI</name>
<protein>
    <submittedName>
        <fullName evidence="1">Uncharacterized protein</fullName>
    </submittedName>
</protein>
<dbReference type="AlphaFoldDB" id="A0A9P4QAG7"/>
<accession>A0A9P4QAG7</accession>
<dbReference type="Proteomes" id="UP000799441">
    <property type="component" value="Unassembled WGS sequence"/>
</dbReference>
<evidence type="ECO:0000313" key="2">
    <source>
        <dbReference type="Proteomes" id="UP000799441"/>
    </source>
</evidence>
<comment type="caution">
    <text evidence="1">The sequence shown here is derived from an EMBL/GenBank/DDBJ whole genome shotgun (WGS) entry which is preliminary data.</text>
</comment>
<proteinExistence type="predicted"/>
<evidence type="ECO:0000313" key="1">
    <source>
        <dbReference type="EMBL" id="KAF2722799.1"/>
    </source>
</evidence>
<keyword evidence="2" id="KW-1185">Reference proteome</keyword>
<organism evidence="1 2">
    <name type="scientific">Polychaeton citri CBS 116435</name>
    <dbReference type="NCBI Taxonomy" id="1314669"/>
    <lineage>
        <taxon>Eukaryota</taxon>
        <taxon>Fungi</taxon>
        <taxon>Dikarya</taxon>
        <taxon>Ascomycota</taxon>
        <taxon>Pezizomycotina</taxon>
        <taxon>Dothideomycetes</taxon>
        <taxon>Dothideomycetidae</taxon>
        <taxon>Capnodiales</taxon>
        <taxon>Capnodiaceae</taxon>
        <taxon>Polychaeton</taxon>
    </lineage>
</organism>
<reference evidence="1" key="1">
    <citation type="journal article" date="2020" name="Stud. Mycol.">
        <title>101 Dothideomycetes genomes: a test case for predicting lifestyles and emergence of pathogens.</title>
        <authorList>
            <person name="Haridas S."/>
            <person name="Albert R."/>
            <person name="Binder M."/>
            <person name="Bloem J."/>
            <person name="Labutti K."/>
            <person name="Salamov A."/>
            <person name="Andreopoulos B."/>
            <person name="Baker S."/>
            <person name="Barry K."/>
            <person name="Bills G."/>
            <person name="Bluhm B."/>
            <person name="Cannon C."/>
            <person name="Castanera R."/>
            <person name="Culley D."/>
            <person name="Daum C."/>
            <person name="Ezra D."/>
            <person name="Gonzalez J."/>
            <person name="Henrissat B."/>
            <person name="Kuo A."/>
            <person name="Liang C."/>
            <person name="Lipzen A."/>
            <person name="Lutzoni F."/>
            <person name="Magnuson J."/>
            <person name="Mondo S."/>
            <person name="Nolan M."/>
            <person name="Ohm R."/>
            <person name="Pangilinan J."/>
            <person name="Park H.-J."/>
            <person name="Ramirez L."/>
            <person name="Alfaro M."/>
            <person name="Sun H."/>
            <person name="Tritt A."/>
            <person name="Yoshinaga Y."/>
            <person name="Zwiers L.-H."/>
            <person name="Turgeon B."/>
            <person name="Goodwin S."/>
            <person name="Spatafora J."/>
            <person name="Crous P."/>
            <person name="Grigoriev I."/>
        </authorList>
    </citation>
    <scope>NUCLEOTIDE SEQUENCE</scope>
    <source>
        <strain evidence="1">CBS 116435</strain>
    </source>
</reference>
<sequence>MDGVRALVMACWDQDPGLRPGASSVAETLLNVIAKATSPAELLPAFQNETLHADDQDKMDRAREHAINAIRDARTLNSKSLKLIQSKHRISNDEMKLLSDENSSVNTFLTGAILYWSLFDAQPEAGQDEIPGPLGDAEGWYKFLGIHSHD</sequence>
<dbReference type="EMBL" id="MU003780">
    <property type="protein sequence ID" value="KAF2722799.1"/>
    <property type="molecule type" value="Genomic_DNA"/>
</dbReference>